<evidence type="ECO:0000256" key="6">
    <source>
        <dbReference type="ARBA" id="ARBA00022619"/>
    </source>
</evidence>
<protein>
    <recommendedName>
        <fullName evidence="5 9">Riboflavin synthase</fullName>
        <ecNumber evidence="4 9">2.5.1.9</ecNumber>
    </recommendedName>
</protein>
<dbReference type="KEGG" id="bacg:D2962_14080"/>
<dbReference type="EMBL" id="CP033169">
    <property type="protein sequence ID" value="AYO31576.1"/>
    <property type="molecule type" value="Genomic_DNA"/>
</dbReference>
<feature type="repeat" description="Lumazine-binding" evidence="10">
    <location>
        <begin position="97"/>
        <end position="225"/>
    </location>
</feature>
<dbReference type="EC" id="2.5.1.9" evidence="4 9"/>
<dbReference type="InterPro" id="IPR001783">
    <property type="entry name" value="Lumazine-bd"/>
</dbReference>
<feature type="repeat" description="Lumazine-binding" evidence="10">
    <location>
        <begin position="1"/>
        <end position="96"/>
    </location>
</feature>
<evidence type="ECO:0000259" key="11">
    <source>
        <dbReference type="PROSITE" id="PS51177"/>
    </source>
</evidence>
<sequence length="253" mass="27053">MFTGIIEEIGCISQILKTPSGAAIEISCRKVLEGLRVGDSVAVNGVCLTAAKVQKNGFTADMMPETLKSTNLGELVQGHYVNLERAVSPGGRFGGHMVLGHVDCTGKIIKKYPEGNAVAFLISVPPELSSEIIPKGSIAVDGISLTVQKVEQARGTKTNMRFASIEANKRNEVEIKQSPGPVYLTAFKVSLIPHTLKSTVLNYKGPGDTVNIETDILGKYVIKFLTGTRSSDDTGNDNSGKGLTEDVLRSWGF</sequence>
<reference evidence="12 13" key="1">
    <citation type="submission" date="2018-10" db="EMBL/GenBank/DDBJ databases">
        <authorList>
            <person name="Zhang X."/>
        </authorList>
    </citation>
    <scope>NUCLEOTIDE SEQUENCE [LARGE SCALE GENOMIC DNA]</scope>
    <source>
        <strain evidence="12 13">SK-G1</strain>
    </source>
</reference>
<evidence type="ECO:0000256" key="7">
    <source>
        <dbReference type="ARBA" id="ARBA00022679"/>
    </source>
</evidence>
<dbReference type="InterPro" id="IPR017938">
    <property type="entry name" value="Riboflavin_synthase-like_b-brl"/>
</dbReference>
<comment type="catalytic activity">
    <reaction evidence="1">
        <text>2 6,7-dimethyl-8-(1-D-ribityl)lumazine + H(+) = 5-amino-6-(D-ribitylamino)uracil + riboflavin</text>
        <dbReference type="Rhea" id="RHEA:20772"/>
        <dbReference type="ChEBI" id="CHEBI:15378"/>
        <dbReference type="ChEBI" id="CHEBI:15934"/>
        <dbReference type="ChEBI" id="CHEBI:57986"/>
        <dbReference type="ChEBI" id="CHEBI:58201"/>
        <dbReference type="EC" id="2.5.1.9"/>
    </reaction>
</comment>
<evidence type="ECO:0000256" key="9">
    <source>
        <dbReference type="NCBIfam" id="TIGR00187"/>
    </source>
</evidence>
<dbReference type="PROSITE" id="PS51177">
    <property type="entry name" value="LUMAZINE_BIND"/>
    <property type="match status" value="2"/>
</dbReference>
<evidence type="ECO:0000256" key="8">
    <source>
        <dbReference type="ARBA" id="ARBA00022737"/>
    </source>
</evidence>
<dbReference type="PANTHER" id="PTHR21098:SF0">
    <property type="entry name" value="RIBOFLAVIN SYNTHASE"/>
    <property type="match status" value="1"/>
</dbReference>
<evidence type="ECO:0000313" key="12">
    <source>
        <dbReference type="EMBL" id="AYO31576.1"/>
    </source>
</evidence>
<name>A0A3G2R810_9FIRM</name>
<dbReference type="CDD" id="cd00402">
    <property type="entry name" value="Riboflavin_synthase_like"/>
    <property type="match status" value="1"/>
</dbReference>
<keyword evidence="7 12" id="KW-0808">Transferase</keyword>
<dbReference type="GO" id="GO:0009231">
    <property type="term" value="P:riboflavin biosynthetic process"/>
    <property type="evidence" value="ECO:0007669"/>
    <property type="project" value="UniProtKB-KW"/>
</dbReference>
<gene>
    <name evidence="12" type="primary">ribE</name>
    <name evidence="12" type="ORF">D2962_14080</name>
</gene>
<evidence type="ECO:0000313" key="13">
    <source>
        <dbReference type="Proteomes" id="UP000280960"/>
    </source>
</evidence>
<keyword evidence="13" id="KW-1185">Reference proteome</keyword>
<dbReference type="RefSeq" id="WP_120767626.1">
    <property type="nucleotide sequence ID" value="NZ_CP033169.1"/>
</dbReference>
<dbReference type="PIRSF" id="PIRSF000498">
    <property type="entry name" value="Riboflavin_syn_A"/>
    <property type="match status" value="1"/>
</dbReference>
<feature type="domain" description="Lumazine-binding" evidence="11">
    <location>
        <begin position="97"/>
        <end position="225"/>
    </location>
</feature>
<dbReference type="GO" id="GO:0004746">
    <property type="term" value="F:riboflavin synthase activity"/>
    <property type="evidence" value="ECO:0007669"/>
    <property type="project" value="UniProtKB-UniRule"/>
</dbReference>
<dbReference type="Gene3D" id="2.40.30.20">
    <property type="match status" value="2"/>
</dbReference>
<dbReference type="SUPFAM" id="SSF63380">
    <property type="entry name" value="Riboflavin synthase domain-like"/>
    <property type="match status" value="2"/>
</dbReference>
<keyword evidence="6" id="KW-0686">Riboflavin biosynthesis</keyword>
<organism evidence="12 13">
    <name type="scientific">Biomaibacter acetigenes</name>
    <dbReference type="NCBI Taxonomy" id="2316383"/>
    <lineage>
        <taxon>Bacteria</taxon>
        <taxon>Bacillati</taxon>
        <taxon>Bacillota</taxon>
        <taxon>Clostridia</taxon>
        <taxon>Thermosediminibacterales</taxon>
        <taxon>Tepidanaerobacteraceae</taxon>
        <taxon>Biomaibacter</taxon>
    </lineage>
</organism>
<evidence type="ECO:0000256" key="1">
    <source>
        <dbReference type="ARBA" id="ARBA00000968"/>
    </source>
</evidence>
<dbReference type="InterPro" id="IPR023366">
    <property type="entry name" value="ATP_synth_asu-like_sf"/>
</dbReference>
<dbReference type="Pfam" id="PF00677">
    <property type="entry name" value="Lum_binding"/>
    <property type="match status" value="2"/>
</dbReference>
<evidence type="ECO:0000256" key="2">
    <source>
        <dbReference type="ARBA" id="ARBA00002803"/>
    </source>
</evidence>
<dbReference type="AlphaFoldDB" id="A0A3G2R810"/>
<evidence type="ECO:0000256" key="5">
    <source>
        <dbReference type="ARBA" id="ARBA00013950"/>
    </source>
</evidence>
<proteinExistence type="predicted"/>
<dbReference type="NCBIfam" id="TIGR00187">
    <property type="entry name" value="ribE"/>
    <property type="match status" value="1"/>
</dbReference>
<dbReference type="NCBIfam" id="NF006767">
    <property type="entry name" value="PRK09289.1"/>
    <property type="match status" value="1"/>
</dbReference>
<keyword evidence="8" id="KW-0677">Repeat</keyword>
<dbReference type="PANTHER" id="PTHR21098">
    <property type="entry name" value="RIBOFLAVIN SYNTHASE ALPHA CHAIN"/>
    <property type="match status" value="1"/>
</dbReference>
<dbReference type="InterPro" id="IPR026017">
    <property type="entry name" value="Lumazine-bd_dom"/>
</dbReference>
<feature type="domain" description="Lumazine-binding" evidence="11">
    <location>
        <begin position="1"/>
        <end position="96"/>
    </location>
</feature>
<comment type="pathway">
    <text evidence="3">Cofactor biosynthesis; riboflavin biosynthesis; riboflavin from 2-hydroxy-3-oxobutyl phosphate and 5-amino-6-(D-ribitylamino)uracil: step 2/2.</text>
</comment>
<comment type="function">
    <text evidence="2">Catalyzes the dismutation of two molecules of 6,7-dimethyl-8-ribityllumazine, resulting in the formation of riboflavin and 5-amino-6-(D-ribitylamino)uracil.</text>
</comment>
<accession>A0A3G2R810</accession>
<dbReference type="Proteomes" id="UP000280960">
    <property type="component" value="Chromosome"/>
</dbReference>
<evidence type="ECO:0000256" key="10">
    <source>
        <dbReference type="PROSITE-ProRule" id="PRU00524"/>
    </source>
</evidence>
<dbReference type="FunFam" id="2.40.30.20:FF:000003">
    <property type="entry name" value="Riboflavin synthase, alpha subunit"/>
    <property type="match status" value="1"/>
</dbReference>
<evidence type="ECO:0000256" key="4">
    <source>
        <dbReference type="ARBA" id="ARBA00012827"/>
    </source>
</evidence>
<evidence type="ECO:0000256" key="3">
    <source>
        <dbReference type="ARBA" id="ARBA00004887"/>
    </source>
</evidence>